<keyword evidence="1" id="KW-0812">Transmembrane</keyword>
<evidence type="ECO:0000256" key="1">
    <source>
        <dbReference type="SAM" id="Phobius"/>
    </source>
</evidence>
<evidence type="ECO:0000313" key="2">
    <source>
        <dbReference type="EMBL" id="JAI04470.1"/>
    </source>
</evidence>
<reference evidence="2" key="1">
    <citation type="submission" date="2014-11" db="EMBL/GenBank/DDBJ databases">
        <authorList>
            <person name="Amaro Gonzalez C."/>
        </authorList>
    </citation>
    <scope>NUCLEOTIDE SEQUENCE</scope>
</reference>
<protein>
    <submittedName>
        <fullName evidence="2">Uncharacterized protein</fullName>
    </submittedName>
</protein>
<sequence>MFAVFLLICLCLCVMYVLLCFLNHQPAQGLQMKISLYGTFTWCIQVLMFINVHCSFLK</sequence>
<dbReference type="EMBL" id="GBXM01004108">
    <property type="protein sequence ID" value="JAI04470.1"/>
    <property type="molecule type" value="Transcribed_RNA"/>
</dbReference>
<name>A0A0E9XPA4_ANGAN</name>
<accession>A0A0E9XPA4</accession>
<keyword evidence="1" id="KW-1133">Transmembrane helix</keyword>
<reference evidence="2" key="2">
    <citation type="journal article" date="2015" name="Fish Shellfish Immunol.">
        <title>Early steps in the European eel (Anguilla anguilla)-Vibrio vulnificus interaction in the gills: Role of the RtxA13 toxin.</title>
        <authorList>
            <person name="Callol A."/>
            <person name="Pajuelo D."/>
            <person name="Ebbesson L."/>
            <person name="Teles M."/>
            <person name="MacKenzie S."/>
            <person name="Amaro C."/>
        </authorList>
    </citation>
    <scope>NUCLEOTIDE SEQUENCE</scope>
</reference>
<feature type="transmembrane region" description="Helical" evidence="1">
    <location>
        <begin position="39"/>
        <end position="57"/>
    </location>
</feature>
<organism evidence="2">
    <name type="scientific">Anguilla anguilla</name>
    <name type="common">European freshwater eel</name>
    <name type="synonym">Muraena anguilla</name>
    <dbReference type="NCBI Taxonomy" id="7936"/>
    <lineage>
        <taxon>Eukaryota</taxon>
        <taxon>Metazoa</taxon>
        <taxon>Chordata</taxon>
        <taxon>Craniata</taxon>
        <taxon>Vertebrata</taxon>
        <taxon>Euteleostomi</taxon>
        <taxon>Actinopterygii</taxon>
        <taxon>Neopterygii</taxon>
        <taxon>Teleostei</taxon>
        <taxon>Anguilliformes</taxon>
        <taxon>Anguillidae</taxon>
        <taxon>Anguilla</taxon>
    </lineage>
</organism>
<proteinExistence type="predicted"/>
<keyword evidence="1" id="KW-0472">Membrane</keyword>
<dbReference type="AlphaFoldDB" id="A0A0E9XPA4"/>